<sequence>MNKEQLERAIKDYSWMIREIKRQRMMLEEDIGSKLVAASGVEATLPRAKGAINDPVGKEVIRRDKKSSWLAKLEKKVLFIQGRLSAIEEPREIAVLECMLDGMTISAISKHMGLSRKHIYKIKETIVDRMLQFTQSSQ</sequence>
<protein>
    <recommendedName>
        <fullName evidence="1">Insertion element IS150 protein InsJ-like helix-turn-helix domain-containing protein</fullName>
    </recommendedName>
</protein>
<reference evidence="3" key="1">
    <citation type="submission" date="2016-11" db="EMBL/GenBank/DDBJ databases">
        <authorList>
            <person name="Varghese N."/>
            <person name="Submissions S."/>
        </authorList>
    </citation>
    <scope>NUCLEOTIDE SEQUENCE [LARGE SCALE GENOMIC DNA]</scope>
    <source>
        <strain evidence="3">CGMCC 1.6496</strain>
    </source>
</reference>
<organism evidence="2 3">
    <name type="scientific">Virgibacillus chiguensis</name>
    <dbReference type="NCBI Taxonomy" id="411959"/>
    <lineage>
        <taxon>Bacteria</taxon>
        <taxon>Bacillati</taxon>
        <taxon>Bacillota</taxon>
        <taxon>Bacilli</taxon>
        <taxon>Bacillales</taxon>
        <taxon>Bacillaceae</taxon>
        <taxon>Virgibacillus</taxon>
    </lineage>
</organism>
<evidence type="ECO:0000313" key="3">
    <source>
        <dbReference type="Proteomes" id="UP000184079"/>
    </source>
</evidence>
<feature type="domain" description="Insertion element IS150 protein InsJ-like helix-turn-helix" evidence="1">
    <location>
        <begin position="94"/>
        <end position="123"/>
    </location>
</feature>
<keyword evidence="3" id="KW-1185">Reference proteome</keyword>
<name>A0A1M5WWY0_9BACI</name>
<proteinExistence type="predicted"/>
<dbReference type="Pfam" id="PF13518">
    <property type="entry name" value="HTH_28"/>
    <property type="match status" value="1"/>
</dbReference>
<evidence type="ECO:0000259" key="1">
    <source>
        <dbReference type="Pfam" id="PF13518"/>
    </source>
</evidence>
<evidence type="ECO:0000313" key="2">
    <source>
        <dbReference type="EMBL" id="SHH91980.1"/>
    </source>
</evidence>
<dbReference type="Proteomes" id="UP000184079">
    <property type="component" value="Unassembled WGS sequence"/>
</dbReference>
<dbReference type="RefSeq" id="WP_073012460.1">
    <property type="nucleotide sequence ID" value="NZ_FQXD01000019.1"/>
</dbReference>
<dbReference type="AlphaFoldDB" id="A0A1M5WWY0"/>
<dbReference type="OrthoDB" id="8910390at2"/>
<dbReference type="InterPro" id="IPR055247">
    <property type="entry name" value="InsJ-like_HTH"/>
</dbReference>
<gene>
    <name evidence="2" type="ORF">SAMN05421807_11958</name>
</gene>
<accession>A0A1M5WWY0</accession>
<dbReference type="EMBL" id="FQXD01000019">
    <property type="protein sequence ID" value="SHH91980.1"/>
    <property type="molecule type" value="Genomic_DNA"/>
</dbReference>